<dbReference type="GO" id="GO:0008115">
    <property type="term" value="F:sarcosine oxidase activity"/>
    <property type="evidence" value="ECO:0007669"/>
    <property type="project" value="InterPro"/>
</dbReference>
<dbReference type="InterPro" id="IPR038561">
    <property type="entry name" value="SoxD_sf"/>
</dbReference>
<accession>A0A916XTY6</accession>
<organism evidence="1 2">
    <name type="scientific">Aureimonas glaciei</name>
    <dbReference type="NCBI Taxonomy" id="1776957"/>
    <lineage>
        <taxon>Bacteria</taxon>
        <taxon>Pseudomonadati</taxon>
        <taxon>Pseudomonadota</taxon>
        <taxon>Alphaproteobacteria</taxon>
        <taxon>Hyphomicrobiales</taxon>
        <taxon>Aurantimonadaceae</taxon>
        <taxon>Aureimonas</taxon>
    </lineage>
</organism>
<keyword evidence="2" id="KW-1185">Reference proteome</keyword>
<name>A0A916XTY6_9HYPH</name>
<dbReference type="Pfam" id="PF04267">
    <property type="entry name" value="SoxD"/>
    <property type="match status" value="1"/>
</dbReference>
<reference evidence="1" key="1">
    <citation type="journal article" date="2014" name="Int. J. Syst. Evol. Microbiol.">
        <title>Complete genome sequence of Corynebacterium casei LMG S-19264T (=DSM 44701T), isolated from a smear-ripened cheese.</title>
        <authorList>
            <consortium name="US DOE Joint Genome Institute (JGI-PGF)"/>
            <person name="Walter F."/>
            <person name="Albersmeier A."/>
            <person name="Kalinowski J."/>
            <person name="Ruckert C."/>
        </authorList>
    </citation>
    <scope>NUCLEOTIDE SEQUENCE</scope>
    <source>
        <strain evidence="1">CGMCC 1.15493</strain>
    </source>
</reference>
<dbReference type="Gene3D" id="3.30.2270.10">
    <property type="entry name" value="Folate-binding superfamily"/>
    <property type="match status" value="1"/>
</dbReference>
<dbReference type="InterPro" id="IPR006279">
    <property type="entry name" value="SoxD"/>
</dbReference>
<dbReference type="Proteomes" id="UP000613160">
    <property type="component" value="Unassembled WGS sequence"/>
</dbReference>
<dbReference type="GO" id="GO:0046653">
    <property type="term" value="P:tetrahydrofolate metabolic process"/>
    <property type="evidence" value="ECO:0007669"/>
    <property type="project" value="InterPro"/>
</dbReference>
<evidence type="ECO:0000313" key="1">
    <source>
        <dbReference type="EMBL" id="GGD10632.1"/>
    </source>
</evidence>
<dbReference type="EMBL" id="BMJJ01000002">
    <property type="protein sequence ID" value="GGD10632.1"/>
    <property type="molecule type" value="Genomic_DNA"/>
</dbReference>
<reference evidence="1" key="2">
    <citation type="submission" date="2020-09" db="EMBL/GenBank/DDBJ databases">
        <authorList>
            <person name="Sun Q."/>
            <person name="Zhou Y."/>
        </authorList>
    </citation>
    <scope>NUCLEOTIDE SEQUENCE</scope>
    <source>
        <strain evidence="1">CGMCC 1.15493</strain>
    </source>
</reference>
<proteinExistence type="predicted"/>
<comment type="caution">
    <text evidence="1">The sequence shown here is derived from an EMBL/GenBank/DDBJ whole genome shotgun (WGS) entry which is preliminary data.</text>
</comment>
<sequence>MRIDCPFCGSRDLREFTFLGDADAAAGGWDADVSPDAEADRVYLRSNPAGRHVGHWYHEAGCRSWLTVERDTVTHAIHSVALAGSAGEEASGR</sequence>
<evidence type="ECO:0000313" key="2">
    <source>
        <dbReference type="Proteomes" id="UP000613160"/>
    </source>
</evidence>
<protein>
    <submittedName>
        <fullName evidence="1">Sarcosine oxidase subunit delta</fullName>
    </submittedName>
</protein>
<gene>
    <name evidence="1" type="ORF">GCM10011335_11920</name>
</gene>
<dbReference type="AlphaFoldDB" id="A0A916XTY6"/>
<dbReference type="RefSeq" id="WP_188849650.1">
    <property type="nucleotide sequence ID" value="NZ_BMJJ01000002.1"/>
</dbReference>